<dbReference type="InterPro" id="IPR000531">
    <property type="entry name" value="Beta-barrel_TonB"/>
</dbReference>
<dbReference type="EMBL" id="PVBS01000001">
    <property type="protein sequence ID" value="PRD56676.1"/>
    <property type="molecule type" value="Genomic_DNA"/>
</dbReference>
<dbReference type="GO" id="GO:0015344">
    <property type="term" value="F:siderophore uptake transmembrane transporter activity"/>
    <property type="evidence" value="ECO:0007669"/>
    <property type="project" value="TreeGrafter"/>
</dbReference>
<keyword evidence="9" id="KW-0998">Cell outer membrane</keyword>
<dbReference type="GO" id="GO:0044718">
    <property type="term" value="P:siderophore transmembrane transport"/>
    <property type="evidence" value="ECO:0007669"/>
    <property type="project" value="TreeGrafter"/>
</dbReference>
<dbReference type="GO" id="GO:0009279">
    <property type="term" value="C:cell outer membrane"/>
    <property type="evidence" value="ECO:0007669"/>
    <property type="project" value="UniProtKB-SubCell"/>
</dbReference>
<dbReference type="PANTHER" id="PTHR30069:SF29">
    <property type="entry name" value="HEMOGLOBIN AND HEMOGLOBIN-HAPTOGLOBIN-BINDING PROTEIN 1-RELATED"/>
    <property type="match status" value="1"/>
</dbReference>
<evidence type="ECO:0000256" key="10">
    <source>
        <dbReference type="RuleBase" id="RU003357"/>
    </source>
</evidence>
<dbReference type="OrthoDB" id="1151166at2"/>
<dbReference type="InterPro" id="IPR036942">
    <property type="entry name" value="Beta-barrel_TonB_sf"/>
</dbReference>
<dbReference type="Gene3D" id="2.60.40.1120">
    <property type="entry name" value="Carboxypeptidase-like, regulatory domain"/>
    <property type="match status" value="1"/>
</dbReference>
<keyword evidence="8" id="KW-0675">Receptor</keyword>
<keyword evidence="4" id="KW-0812">Transmembrane</keyword>
<evidence type="ECO:0000313" key="13">
    <source>
        <dbReference type="EMBL" id="PRD56676.1"/>
    </source>
</evidence>
<dbReference type="Pfam" id="PF13715">
    <property type="entry name" value="CarbopepD_reg_2"/>
    <property type="match status" value="1"/>
</dbReference>
<gene>
    <name evidence="13" type="ORF">C5749_05450</name>
</gene>
<keyword evidence="14" id="KW-1185">Reference proteome</keyword>
<feature type="domain" description="TonB-dependent receptor-like beta-barrel" evidence="11">
    <location>
        <begin position="430"/>
        <end position="978"/>
    </location>
</feature>
<dbReference type="PANTHER" id="PTHR30069">
    <property type="entry name" value="TONB-DEPENDENT OUTER MEMBRANE RECEPTOR"/>
    <property type="match status" value="1"/>
</dbReference>
<reference evidence="13 14" key="1">
    <citation type="submission" date="2018-02" db="EMBL/GenBank/DDBJ databases">
        <title>The draft genome of Sphingobacterium gobiense H7.</title>
        <authorList>
            <person name="Li L."/>
            <person name="Liu L."/>
            <person name="Zhang X."/>
            <person name="Wang T."/>
            <person name="Liang L."/>
        </authorList>
    </citation>
    <scope>NUCLEOTIDE SEQUENCE [LARGE SCALE GENOMIC DNA]</scope>
    <source>
        <strain evidence="13 14">ACCC 05757</strain>
    </source>
</reference>
<dbReference type="InterPro" id="IPR012910">
    <property type="entry name" value="Plug_dom"/>
</dbReference>
<sequence>MHALYTLGGRFLLLLFGLGISLVGYPQQNNVRLDAEQRILEDIFKELERQTGYVFTYDAKIIRSQRRMSIRTAGSLPSVLETLGKKAMLDIAISGKNILVRPLRYGKLSGKVVDEGGKPLAAVSVFIRQFNQQHMTDEQGTFSLTYPMARYAKLNLAFSMLGRQEQAAEVQLVAHDQTISTVVMPQLSMGLEEVSVSPVTHDRLSSNSSLYINREVIEQSGALSLNDLLNLVPNKKIESPSLQRVQQATLRSNTLTTSSQGARDPFAMNNAFGVAIIMDGIALSNNSNMQTLNAGMTGMGDSFVDVGTSGLAGSRDRGMRYSGDYAHGGVDLRQIATDNIESVEVVAGVASAKYGDLTDGAIIVNRIAGSSPMYFSMQLRDNATVYGLSKGFRTNKLGAFTLGGNFTRSFQDNRDKLKSYDRLSTNLMWSTSAGANKAFTNTFSADYGRNLDNVRRDPDDPTASLARFRNYNFSVANRSNYRIDRGFLTNVGLNMRYSESYQNTYRERFMNGTYIIYSDATEVGITKGTYAPGIYTAVDHIEGKPIDISGRLDLNGKYYTGDILHQLSFGMNYNYSKNRGRGQLVDPSRPNQLASAATAGNRSARYYDFSTIHAQQQLGLYVENVFETRFANRPLHAILGTRMDKFEQYLTVSPRVNLSYELRPDLQLGLAYGYASKAPGLGQLYPGPVYFEVPLFQHTAVTETGAVDEQNSLYLLYVDKFMPENSGLKPSGSQQWEATVRYNKRGYNVGMNLFFKETFRGISTLPDYSVIELDQYWDNRGGDPLYIIDGTKRYRLPRHRFANLNNTSNSGIELMAFTPKWDVIQTSFNLRGGISQTVYNPSTNSQRNFTNPGTDLDYAVTGVYPGLKRRSVRSNAAITSSTHIPKANLVVNFIAEFNLINRTDTDAAEGVPIAYYTADGRYITIESFDQNNLQYRHLLVPQQELNNQNQPAVYSNFHLNLSKDVTKRLTLTFQVYNVFNYRPQYLRSDNTLIIPNDKPTYGAQLRLKI</sequence>
<evidence type="ECO:0008006" key="15">
    <source>
        <dbReference type="Google" id="ProtNLM"/>
    </source>
</evidence>
<dbReference type="Gene3D" id="2.40.170.20">
    <property type="entry name" value="TonB-dependent receptor, beta-barrel domain"/>
    <property type="match status" value="1"/>
</dbReference>
<dbReference type="InterPro" id="IPR008969">
    <property type="entry name" value="CarboxyPept-like_regulatory"/>
</dbReference>
<dbReference type="InterPro" id="IPR037066">
    <property type="entry name" value="Plug_dom_sf"/>
</dbReference>
<evidence type="ECO:0000256" key="3">
    <source>
        <dbReference type="ARBA" id="ARBA00022452"/>
    </source>
</evidence>
<protein>
    <recommendedName>
        <fullName evidence="15">TonB-dependent receptor</fullName>
    </recommendedName>
</protein>
<dbReference type="Gene3D" id="2.170.130.10">
    <property type="entry name" value="TonB-dependent receptor, plug domain"/>
    <property type="match status" value="1"/>
</dbReference>
<evidence type="ECO:0000256" key="2">
    <source>
        <dbReference type="ARBA" id="ARBA00022448"/>
    </source>
</evidence>
<accession>A0A2S9JTQ0</accession>
<evidence type="ECO:0000256" key="7">
    <source>
        <dbReference type="ARBA" id="ARBA00023136"/>
    </source>
</evidence>
<organism evidence="13 14">
    <name type="scientific">Sphingobacterium gobiense</name>
    <dbReference type="NCBI Taxonomy" id="1382456"/>
    <lineage>
        <taxon>Bacteria</taxon>
        <taxon>Pseudomonadati</taxon>
        <taxon>Bacteroidota</taxon>
        <taxon>Sphingobacteriia</taxon>
        <taxon>Sphingobacteriales</taxon>
        <taxon>Sphingobacteriaceae</taxon>
        <taxon>Sphingobacterium</taxon>
    </lineage>
</organism>
<comment type="similarity">
    <text evidence="10">Belongs to the TonB-dependent receptor family.</text>
</comment>
<dbReference type="Pfam" id="PF07715">
    <property type="entry name" value="Plug"/>
    <property type="match status" value="1"/>
</dbReference>
<proteinExistence type="inferred from homology"/>
<comment type="subcellular location">
    <subcellularLocation>
        <location evidence="1">Cell outer membrane</location>
        <topology evidence="1">Multi-pass membrane protein</topology>
    </subcellularLocation>
</comment>
<dbReference type="Pfam" id="PF00593">
    <property type="entry name" value="TonB_dep_Rec_b-barrel"/>
    <property type="match status" value="1"/>
</dbReference>
<dbReference type="InterPro" id="IPR039426">
    <property type="entry name" value="TonB-dep_rcpt-like"/>
</dbReference>
<dbReference type="RefSeq" id="WP_105723710.1">
    <property type="nucleotide sequence ID" value="NZ_PVBS01000001.1"/>
</dbReference>
<comment type="caution">
    <text evidence="13">The sequence shown here is derived from an EMBL/GenBank/DDBJ whole genome shotgun (WGS) entry which is preliminary data.</text>
</comment>
<evidence type="ECO:0000256" key="1">
    <source>
        <dbReference type="ARBA" id="ARBA00004571"/>
    </source>
</evidence>
<keyword evidence="2" id="KW-0813">Transport</keyword>
<feature type="domain" description="TonB-dependent receptor plug" evidence="12">
    <location>
        <begin position="208"/>
        <end position="356"/>
    </location>
</feature>
<evidence type="ECO:0000256" key="9">
    <source>
        <dbReference type="ARBA" id="ARBA00023237"/>
    </source>
</evidence>
<dbReference type="SUPFAM" id="SSF49464">
    <property type="entry name" value="Carboxypeptidase regulatory domain-like"/>
    <property type="match status" value="1"/>
</dbReference>
<evidence type="ECO:0000256" key="8">
    <source>
        <dbReference type="ARBA" id="ARBA00023170"/>
    </source>
</evidence>
<keyword evidence="5" id="KW-0732">Signal</keyword>
<dbReference type="Proteomes" id="UP000238642">
    <property type="component" value="Unassembled WGS sequence"/>
</dbReference>
<evidence type="ECO:0000259" key="12">
    <source>
        <dbReference type="Pfam" id="PF07715"/>
    </source>
</evidence>
<dbReference type="SUPFAM" id="SSF56935">
    <property type="entry name" value="Porins"/>
    <property type="match status" value="1"/>
</dbReference>
<evidence type="ECO:0000256" key="5">
    <source>
        <dbReference type="ARBA" id="ARBA00022729"/>
    </source>
</evidence>
<name>A0A2S9JTQ0_9SPHI</name>
<evidence type="ECO:0000313" key="14">
    <source>
        <dbReference type="Proteomes" id="UP000238642"/>
    </source>
</evidence>
<dbReference type="AlphaFoldDB" id="A0A2S9JTQ0"/>
<keyword evidence="6 10" id="KW-0798">TonB box</keyword>
<keyword evidence="3" id="KW-1134">Transmembrane beta strand</keyword>
<evidence type="ECO:0000256" key="4">
    <source>
        <dbReference type="ARBA" id="ARBA00022692"/>
    </source>
</evidence>
<evidence type="ECO:0000256" key="6">
    <source>
        <dbReference type="ARBA" id="ARBA00023077"/>
    </source>
</evidence>
<evidence type="ECO:0000259" key="11">
    <source>
        <dbReference type="Pfam" id="PF00593"/>
    </source>
</evidence>
<keyword evidence="7 10" id="KW-0472">Membrane</keyword>